<gene>
    <name evidence="7" type="ORF">GCM10008933_39330</name>
</gene>
<evidence type="ECO:0000256" key="1">
    <source>
        <dbReference type="ARBA" id="ARBA00006594"/>
    </source>
</evidence>
<evidence type="ECO:0000313" key="7">
    <source>
        <dbReference type="EMBL" id="GAA0405168.1"/>
    </source>
</evidence>
<dbReference type="GO" id="GO:0032259">
    <property type="term" value="P:methylation"/>
    <property type="evidence" value="ECO:0007669"/>
    <property type="project" value="UniProtKB-KW"/>
</dbReference>
<dbReference type="Pfam" id="PF02086">
    <property type="entry name" value="MethyltransfD12"/>
    <property type="match status" value="1"/>
</dbReference>
<dbReference type="RefSeq" id="WP_343864054.1">
    <property type="nucleotide sequence ID" value="NZ_BAAACX010000018.1"/>
</dbReference>
<dbReference type="InterPro" id="IPR012327">
    <property type="entry name" value="MeTrfase_D12"/>
</dbReference>
<evidence type="ECO:0000313" key="8">
    <source>
        <dbReference type="Proteomes" id="UP001500340"/>
    </source>
</evidence>
<comment type="catalytic activity">
    <reaction evidence="6">
        <text>a 2'-deoxyadenosine in DNA + S-adenosyl-L-methionine = an N(6)-methyl-2'-deoxyadenosine in DNA + S-adenosyl-L-homocysteine + H(+)</text>
        <dbReference type="Rhea" id="RHEA:15197"/>
        <dbReference type="Rhea" id="RHEA-COMP:12418"/>
        <dbReference type="Rhea" id="RHEA-COMP:12419"/>
        <dbReference type="ChEBI" id="CHEBI:15378"/>
        <dbReference type="ChEBI" id="CHEBI:57856"/>
        <dbReference type="ChEBI" id="CHEBI:59789"/>
        <dbReference type="ChEBI" id="CHEBI:90615"/>
        <dbReference type="ChEBI" id="CHEBI:90616"/>
        <dbReference type="EC" id="2.1.1.72"/>
    </reaction>
</comment>
<dbReference type="Gene3D" id="3.40.50.150">
    <property type="entry name" value="Vaccinia Virus protein VP39"/>
    <property type="match status" value="1"/>
</dbReference>
<keyword evidence="8" id="KW-1185">Reference proteome</keyword>
<dbReference type="PANTHER" id="PTHR30481">
    <property type="entry name" value="DNA ADENINE METHYLASE"/>
    <property type="match status" value="1"/>
</dbReference>
<dbReference type="EMBL" id="BAAACX010000018">
    <property type="protein sequence ID" value="GAA0405168.1"/>
    <property type="molecule type" value="Genomic_DNA"/>
</dbReference>
<keyword evidence="4" id="KW-0808">Transferase</keyword>
<name>A0ABN0YQC5_9BACL</name>
<evidence type="ECO:0000256" key="2">
    <source>
        <dbReference type="ARBA" id="ARBA00011900"/>
    </source>
</evidence>
<organism evidence="7 8">
    <name type="scientific">Paenibacillus motobuensis</name>
    <dbReference type="NCBI Taxonomy" id="295324"/>
    <lineage>
        <taxon>Bacteria</taxon>
        <taxon>Bacillati</taxon>
        <taxon>Bacillota</taxon>
        <taxon>Bacilli</taxon>
        <taxon>Bacillales</taxon>
        <taxon>Paenibacillaceae</taxon>
        <taxon>Paenibacillus</taxon>
    </lineage>
</organism>
<evidence type="ECO:0000256" key="3">
    <source>
        <dbReference type="ARBA" id="ARBA00022603"/>
    </source>
</evidence>
<comment type="similarity">
    <text evidence="1">Belongs to the N(4)/N(6)-methyltransferase family.</text>
</comment>
<dbReference type="EC" id="2.1.1.72" evidence="2"/>
<sequence>MIKSPLRYPGAKKKVLNRFTQFWEIPHLEYRDVFVGGGSTFFGKPKSQKNWINDFDEEVAAFFVSMRDYPNELCNLVMSTKPTVELWRSIKDEELNTDLEKGFRTLFLNRTTFSGILKGNPIGGIEQKSIYTIDCRWNPNALCKQILLCSEMLQGVKITSLDFTDIIEKSGENVLLYLDPPYYHKGNLLYRHGMTTEDHRKLSNLLKDTKHNFFITYDDCKEIRELYQEWAYLYPASWFYSSSNKKAREVGKELFISNFEIPEQIAYDFGLGRDN</sequence>
<proteinExistence type="inferred from homology"/>
<evidence type="ECO:0000256" key="5">
    <source>
        <dbReference type="ARBA" id="ARBA00022691"/>
    </source>
</evidence>
<dbReference type="InterPro" id="IPR029063">
    <property type="entry name" value="SAM-dependent_MTases_sf"/>
</dbReference>
<protein>
    <recommendedName>
        <fullName evidence="2">site-specific DNA-methyltransferase (adenine-specific)</fullName>
        <ecNumber evidence="2">2.1.1.72</ecNumber>
    </recommendedName>
</protein>
<dbReference type="InterPro" id="IPR023095">
    <property type="entry name" value="Ade_MeTrfase_dom_2"/>
</dbReference>
<dbReference type="PIRSF" id="PIRSF000398">
    <property type="entry name" value="M_m6A_EcoRV"/>
    <property type="match status" value="1"/>
</dbReference>
<keyword evidence="5" id="KW-0949">S-adenosyl-L-methionine</keyword>
<comment type="caution">
    <text evidence="7">The sequence shown here is derived from an EMBL/GenBank/DDBJ whole genome shotgun (WGS) entry which is preliminary data.</text>
</comment>
<dbReference type="GO" id="GO:0008168">
    <property type="term" value="F:methyltransferase activity"/>
    <property type="evidence" value="ECO:0007669"/>
    <property type="project" value="UniProtKB-KW"/>
</dbReference>
<dbReference type="Gene3D" id="1.10.1020.10">
    <property type="entry name" value="Adenine-specific Methyltransferase, Domain 2"/>
    <property type="match status" value="1"/>
</dbReference>
<accession>A0ABN0YQC5</accession>
<dbReference type="InterPro" id="IPR012263">
    <property type="entry name" value="M_m6A_EcoRV"/>
</dbReference>
<evidence type="ECO:0000256" key="6">
    <source>
        <dbReference type="ARBA" id="ARBA00047942"/>
    </source>
</evidence>
<dbReference type="SUPFAM" id="SSF53335">
    <property type="entry name" value="S-adenosyl-L-methionine-dependent methyltransferases"/>
    <property type="match status" value="1"/>
</dbReference>
<dbReference type="PRINTS" id="PR00505">
    <property type="entry name" value="D12N6MTFRASE"/>
</dbReference>
<dbReference type="Proteomes" id="UP001500340">
    <property type="component" value="Unassembled WGS sequence"/>
</dbReference>
<reference evidence="7 8" key="1">
    <citation type="journal article" date="2019" name="Int. J. Syst. Evol. Microbiol.">
        <title>The Global Catalogue of Microorganisms (GCM) 10K type strain sequencing project: providing services to taxonomists for standard genome sequencing and annotation.</title>
        <authorList>
            <consortium name="The Broad Institute Genomics Platform"/>
            <consortium name="The Broad Institute Genome Sequencing Center for Infectious Disease"/>
            <person name="Wu L."/>
            <person name="Ma J."/>
        </authorList>
    </citation>
    <scope>NUCLEOTIDE SEQUENCE [LARGE SCALE GENOMIC DNA]</scope>
    <source>
        <strain evidence="7 8">JCM 12774</strain>
    </source>
</reference>
<evidence type="ECO:0000256" key="4">
    <source>
        <dbReference type="ARBA" id="ARBA00022679"/>
    </source>
</evidence>
<keyword evidence="3 7" id="KW-0489">Methyltransferase</keyword>
<dbReference type="PANTHER" id="PTHR30481:SF2">
    <property type="entry name" value="SITE-SPECIFIC DNA-METHYLTRANSFERASE (ADENINE-SPECIFIC)"/>
    <property type="match status" value="1"/>
</dbReference>